<feature type="domain" description="RNA polymerase sigma-70 region 2" evidence="5">
    <location>
        <begin position="39"/>
        <end position="105"/>
    </location>
</feature>
<dbReference type="InterPro" id="IPR013249">
    <property type="entry name" value="RNA_pol_sigma70_r4_t2"/>
</dbReference>
<dbReference type="InterPro" id="IPR013324">
    <property type="entry name" value="RNA_pol_sigma_r3/r4-like"/>
</dbReference>
<accession>A0A430A9H5</accession>
<protein>
    <recommendedName>
        <fullName evidence="9">RNA polymerase subunit sigma</fullName>
    </recommendedName>
</protein>
<dbReference type="Gene3D" id="1.10.10.10">
    <property type="entry name" value="Winged helix-like DNA-binding domain superfamily/Winged helix DNA-binding domain"/>
    <property type="match status" value="1"/>
</dbReference>
<dbReference type="EMBL" id="NGJY01000002">
    <property type="protein sequence ID" value="RSU03711.1"/>
    <property type="molecule type" value="Genomic_DNA"/>
</dbReference>
<evidence type="ECO:0000256" key="4">
    <source>
        <dbReference type="ARBA" id="ARBA00023163"/>
    </source>
</evidence>
<name>A0A430A9H5_9ENTE</name>
<dbReference type="Proteomes" id="UP000287101">
    <property type="component" value="Unassembled WGS sequence"/>
</dbReference>
<dbReference type="PANTHER" id="PTHR43133">
    <property type="entry name" value="RNA POLYMERASE ECF-TYPE SIGMA FACTO"/>
    <property type="match status" value="1"/>
</dbReference>
<gene>
    <name evidence="7" type="ORF">CBF31_05880</name>
</gene>
<dbReference type="InterPro" id="IPR039425">
    <property type="entry name" value="RNA_pol_sigma-70-like"/>
</dbReference>
<keyword evidence="8" id="KW-1185">Reference proteome</keyword>
<evidence type="ECO:0000259" key="5">
    <source>
        <dbReference type="Pfam" id="PF04542"/>
    </source>
</evidence>
<keyword evidence="3" id="KW-0731">Sigma factor</keyword>
<reference evidence="7 8" key="1">
    <citation type="submission" date="2017-05" db="EMBL/GenBank/DDBJ databases">
        <title>Vagococcus spp. assemblies.</title>
        <authorList>
            <person name="Gulvik C.A."/>
        </authorList>
    </citation>
    <scope>NUCLEOTIDE SEQUENCE [LARGE SCALE GENOMIC DNA]</scope>
    <source>
        <strain evidence="7 8">CCUG 41755</strain>
    </source>
</reference>
<dbReference type="SUPFAM" id="SSF88659">
    <property type="entry name" value="Sigma3 and sigma4 domains of RNA polymerase sigma factors"/>
    <property type="match status" value="1"/>
</dbReference>
<dbReference type="GO" id="GO:0006352">
    <property type="term" value="P:DNA-templated transcription initiation"/>
    <property type="evidence" value="ECO:0007669"/>
    <property type="project" value="InterPro"/>
</dbReference>
<dbReference type="Gene3D" id="1.10.1740.10">
    <property type="match status" value="1"/>
</dbReference>
<organism evidence="7 8">
    <name type="scientific">Vagococcus fessus</name>
    <dbReference type="NCBI Taxonomy" id="120370"/>
    <lineage>
        <taxon>Bacteria</taxon>
        <taxon>Bacillati</taxon>
        <taxon>Bacillota</taxon>
        <taxon>Bacilli</taxon>
        <taxon>Lactobacillales</taxon>
        <taxon>Enterococcaceae</taxon>
        <taxon>Vagococcus</taxon>
    </lineage>
</organism>
<keyword evidence="2" id="KW-0805">Transcription regulation</keyword>
<comment type="similarity">
    <text evidence="1">Belongs to the sigma-70 factor family. ECF subfamily.</text>
</comment>
<sequence>MIVTLIDVRPEGRRLVFLIKKLLLVRQAKRGNHEAFIKLIQDYEGVLYNTAYRFLRNEEDVADVLQETIMIAFEKIKQVKDDRYFNTWLCKILINQCQKVVRNRQFFYELDNVTIEVNEKESNKLFLDDLLINLDEPHSIVLMLYYYQGFSIKEISKILDEPIGTIKSRLSRGRQQLKDKKLKEELRHD</sequence>
<evidence type="ECO:0000313" key="8">
    <source>
        <dbReference type="Proteomes" id="UP000287101"/>
    </source>
</evidence>
<evidence type="ECO:0000313" key="7">
    <source>
        <dbReference type="EMBL" id="RSU03711.1"/>
    </source>
</evidence>
<evidence type="ECO:0000259" key="6">
    <source>
        <dbReference type="Pfam" id="PF08281"/>
    </source>
</evidence>
<keyword evidence="4" id="KW-0804">Transcription</keyword>
<dbReference type="PANTHER" id="PTHR43133:SF51">
    <property type="entry name" value="RNA POLYMERASE SIGMA FACTOR"/>
    <property type="match status" value="1"/>
</dbReference>
<dbReference type="InterPro" id="IPR013325">
    <property type="entry name" value="RNA_pol_sigma_r2"/>
</dbReference>
<dbReference type="SUPFAM" id="SSF88946">
    <property type="entry name" value="Sigma2 domain of RNA polymerase sigma factors"/>
    <property type="match status" value="1"/>
</dbReference>
<dbReference type="OrthoDB" id="9782703at2"/>
<evidence type="ECO:0000256" key="3">
    <source>
        <dbReference type="ARBA" id="ARBA00023082"/>
    </source>
</evidence>
<dbReference type="Pfam" id="PF08281">
    <property type="entry name" value="Sigma70_r4_2"/>
    <property type="match status" value="1"/>
</dbReference>
<dbReference type="AlphaFoldDB" id="A0A430A9H5"/>
<dbReference type="GO" id="GO:0016987">
    <property type="term" value="F:sigma factor activity"/>
    <property type="evidence" value="ECO:0007669"/>
    <property type="project" value="UniProtKB-KW"/>
</dbReference>
<dbReference type="GO" id="GO:0003677">
    <property type="term" value="F:DNA binding"/>
    <property type="evidence" value="ECO:0007669"/>
    <property type="project" value="InterPro"/>
</dbReference>
<evidence type="ECO:0000256" key="2">
    <source>
        <dbReference type="ARBA" id="ARBA00023015"/>
    </source>
</evidence>
<proteinExistence type="inferred from homology"/>
<evidence type="ECO:0008006" key="9">
    <source>
        <dbReference type="Google" id="ProtNLM"/>
    </source>
</evidence>
<dbReference type="InterPro" id="IPR007627">
    <property type="entry name" value="RNA_pol_sigma70_r2"/>
</dbReference>
<dbReference type="NCBIfam" id="TIGR02937">
    <property type="entry name" value="sigma70-ECF"/>
    <property type="match status" value="1"/>
</dbReference>
<dbReference type="Pfam" id="PF04542">
    <property type="entry name" value="Sigma70_r2"/>
    <property type="match status" value="1"/>
</dbReference>
<feature type="domain" description="RNA polymerase sigma factor 70 region 4 type 2" evidence="6">
    <location>
        <begin position="128"/>
        <end position="177"/>
    </location>
</feature>
<evidence type="ECO:0000256" key="1">
    <source>
        <dbReference type="ARBA" id="ARBA00010641"/>
    </source>
</evidence>
<dbReference type="InterPro" id="IPR036388">
    <property type="entry name" value="WH-like_DNA-bd_sf"/>
</dbReference>
<dbReference type="CDD" id="cd06171">
    <property type="entry name" value="Sigma70_r4"/>
    <property type="match status" value="1"/>
</dbReference>
<dbReference type="InterPro" id="IPR014284">
    <property type="entry name" value="RNA_pol_sigma-70_dom"/>
</dbReference>
<comment type="caution">
    <text evidence="7">The sequence shown here is derived from an EMBL/GenBank/DDBJ whole genome shotgun (WGS) entry which is preliminary data.</text>
</comment>